<dbReference type="EMBL" id="JAAMRR010001406">
    <property type="protein sequence ID" value="NGX98838.1"/>
    <property type="molecule type" value="Genomic_DNA"/>
</dbReference>
<comment type="caution">
    <text evidence="1">The sequence shown here is derived from an EMBL/GenBank/DDBJ whole genome shotgun (WGS) entry which is preliminary data.</text>
</comment>
<reference evidence="1" key="1">
    <citation type="submission" date="2020-02" db="EMBL/GenBank/DDBJ databases">
        <title>Draft genome sequence of Candidatus Afipia apatlaquensis IBT-C3, a potential strain for decolorization of textile dyes.</title>
        <authorList>
            <person name="Sanchez-Reyes A."/>
            <person name="Breton-Deval L."/>
            <person name="Mangelson H."/>
            <person name="Sanchez-Flores A."/>
        </authorList>
    </citation>
    <scope>NUCLEOTIDE SEQUENCE [LARGE SCALE GENOMIC DNA]</scope>
    <source>
        <strain evidence="1">IBT-C3</strain>
    </source>
</reference>
<proteinExistence type="predicted"/>
<organism evidence="1 2">
    <name type="scientific">Candidatus Afipia apatlaquensis</name>
    <dbReference type="NCBI Taxonomy" id="2712852"/>
    <lineage>
        <taxon>Bacteria</taxon>
        <taxon>Pseudomonadati</taxon>
        <taxon>Pseudomonadota</taxon>
        <taxon>Alphaproteobacteria</taxon>
        <taxon>Hyphomicrobiales</taxon>
        <taxon>Nitrobacteraceae</taxon>
        <taxon>Afipia</taxon>
    </lineage>
</organism>
<dbReference type="AlphaFoldDB" id="A0A7C9RKA5"/>
<evidence type="ECO:0000313" key="1">
    <source>
        <dbReference type="EMBL" id="NGX98838.1"/>
    </source>
</evidence>
<dbReference type="Proteomes" id="UP000480266">
    <property type="component" value="Unassembled WGS sequence"/>
</dbReference>
<evidence type="ECO:0000313" key="2">
    <source>
        <dbReference type="Proteomes" id="UP000480266"/>
    </source>
</evidence>
<gene>
    <name evidence="1" type="ORF">G4V63_27625</name>
</gene>
<keyword evidence="2" id="KW-1185">Reference proteome</keyword>
<sequence>MTVISSVSAIAPTEARTTVFRARDGSFRPSEIGTGNDAALTAALNEIDAALARDFAKADTGPPEAFVLASRIDDIINSQAASGKLTGDQADALRSLLAIDESDGTVAGPDEDQNDFAMAEDADVSDSGDPILVFLRQVQDAQASFRGYAPNGTANSALALTWMLFNKRA</sequence>
<name>A0A7C9RKA5_9BRAD</name>
<protein>
    <submittedName>
        <fullName evidence="1">Uncharacterized protein</fullName>
    </submittedName>
</protein>
<accession>A0A7C9RKA5</accession>